<keyword evidence="10" id="KW-1185">Reference proteome</keyword>
<keyword evidence="1" id="KW-0479">Metal-binding</keyword>
<dbReference type="PROSITE" id="PS50005">
    <property type="entry name" value="TPR"/>
    <property type="match status" value="1"/>
</dbReference>
<evidence type="ECO:0000256" key="4">
    <source>
        <dbReference type="ARBA" id="ARBA00038101"/>
    </source>
</evidence>
<feature type="repeat" description="TPR" evidence="6">
    <location>
        <begin position="259"/>
        <end position="292"/>
    </location>
</feature>
<dbReference type="Proteomes" id="UP000663870">
    <property type="component" value="Unassembled WGS sequence"/>
</dbReference>
<comment type="caution">
    <text evidence="9">The sequence shown here is derived from an EMBL/GenBank/DDBJ whole genome shotgun (WGS) entry which is preliminary data.</text>
</comment>
<evidence type="ECO:0000256" key="1">
    <source>
        <dbReference type="ARBA" id="ARBA00022723"/>
    </source>
</evidence>
<evidence type="ECO:0000259" key="7">
    <source>
        <dbReference type="PROSITE" id="PS50865"/>
    </source>
</evidence>
<dbReference type="Proteomes" id="UP000663854">
    <property type="component" value="Unassembled WGS sequence"/>
</dbReference>
<dbReference type="PROSITE" id="PS01360">
    <property type="entry name" value="ZF_MYND_1"/>
    <property type="match status" value="1"/>
</dbReference>
<dbReference type="InterPro" id="IPR019734">
    <property type="entry name" value="TPR_rpt"/>
</dbReference>
<dbReference type="SMART" id="SM00671">
    <property type="entry name" value="SEL1"/>
    <property type="match status" value="6"/>
</dbReference>
<dbReference type="PANTHER" id="PTHR11102">
    <property type="entry name" value="SEL-1-LIKE PROTEIN"/>
    <property type="match status" value="1"/>
</dbReference>
<dbReference type="Pfam" id="PF08238">
    <property type="entry name" value="Sel1"/>
    <property type="match status" value="5"/>
</dbReference>
<evidence type="ECO:0000313" key="10">
    <source>
        <dbReference type="Proteomes" id="UP000663870"/>
    </source>
</evidence>
<dbReference type="PANTHER" id="PTHR11102:SF160">
    <property type="entry name" value="ERAD-ASSOCIATED E3 UBIQUITIN-PROTEIN LIGASE COMPONENT HRD3"/>
    <property type="match status" value="1"/>
</dbReference>
<evidence type="ECO:0000313" key="8">
    <source>
        <dbReference type="EMBL" id="CAF0956238.1"/>
    </source>
</evidence>
<comment type="similarity">
    <text evidence="4">Belongs to the sel-1 family.</text>
</comment>
<keyword evidence="2 5" id="KW-0863">Zinc-finger</keyword>
<dbReference type="SMART" id="SM00028">
    <property type="entry name" value="TPR"/>
    <property type="match status" value="3"/>
</dbReference>
<dbReference type="PROSITE" id="PS50865">
    <property type="entry name" value="ZF_MYND_2"/>
    <property type="match status" value="1"/>
</dbReference>
<evidence type="ECO:0000313" key="9">
    <source>
        <dbReference type="EMBL" id="CAF1317475.1"/>
    </source>
</evidence>
<evidence type="ECO:0000256" key="6">
    <source>
        <dbReference type="PROSITE-ProRule" id="PRU00339"/>
    </source>
</evidence>
<dbReference type="InterPro" id="IPR011990">
    <property type="entry name" value="TPR-like_helical_dom_sf"/>
</dbReference>
<dbReference type="Pfam" id="PF18738">
    <property type="entry name" value="HEPN_DZIP3"/>
    <property type="match status" value="1"/>
</dbReference>
<dbReference type="SUPFAM" id="SSF81901">
    <property type="entry name" value="HCP-like"/>
    <property type="match status" value="1"/>
</dbReference>
<proteinExistence type="inferred from homology"/>
<gene>
    <name evidence="9" type="ORF">JXQ802_LOCUS30361</name>
    <name evidence="8" type="ORF">PYM288_LOCUS12386</name>
</gene>
<protein>
    <recommendedName>
        <fullName evidence="7">MYND-type domain-containing protein</fullName>
    </recommendedName>
</protein>
<organism evidence="9 10">
    <name type="scientific">Rotaria sordida</name>
    <dbReference type="NCBI Taxonomy" id="392033"/>
    <lineage>
        <taxon>Eukaryota</taxon>
        <taxon>Metazoa</taxon>
        <taxon>Spiralia</taxon>
        <taxon>Gnathifera</taxon>
        <taxon>Rotifera</taxon>
        <taxon>Eurotatoria</taxon>
        <taxon>Bdelloidea</taxon>
        <taxon>Philodinida</taxon>
        <taxon>Philodinidae</taxon>
        <taxon>Rotaria</taxon>
    </lineage>
</organism>
<sequence length="808" mass="91619">MDLKLQNWFKVELLLTRSCHVLRKMFKDRWSLFTGQQWLDTPANGHAYTTGIGQKIYQNCRNIQKIMLQTGDTNQWDLTTLLNVLRETKSKRQLNKVDKQRIAKENNDLLIITNIRNNSAHHASKCISDTEFETIWSQLSSILISFGDDADEIAELKLNTSDAKQKEPINTVNTIEAKRLKDLGNEAYKQKHFGEAIKWFSQALVLAGLSDYDRSILYSNRAAAYLEKHETSEVTSSMDSRYLALQDAEHARDLRQTWPKAHFRIGQAHVALGEYEKAVHSFDKALALDPTNSEMRNFRDSALERKHYYDRKDHLNRQNMPRTTREQFNELSKTSGYTIQQCEKMIDFIRKDDPGKDAVFTGHQYRDGDDNVKQNYELAARFYSKAAALGSAEGMYNLALLHQQGLGVKKDIQATIELLEQAAAQSPTMSDKLPIPNIGVAEAEHSLGLHYETGVGVEMNYYKAAQWYQRASDHGSATAANNLGLMYGAGKGVAKDLVKSEQLLRLAVTRGDQNAAMNLALLFSEKQDFQAAEQWCLFASENNNILDRSRLKHIRDAAEKQRELFKKLDVENWEKQNVLSKFFLLKSAMSDAGPGESSINAGKPKSRLSDTRRLDTIQWHRKSIAEKRKFSSGCKLITSTTKPRLDQNSPASLIGLKGITLREMNPAKDYVYQGYVLSGIIFEQSPVVEPSIWLLFEDDNGDLERLFIYNIPASEGWQLIKDTYIYGTKISILNPYMRMAADNKPAIRVDDASSIILHGNAHSVKDMCRCCSEPNASRVCGKCGSAHYCSKECQTIDWKQCGHKLICT</sequence>
<dbReference type="InterPro" id="IPR006597">
    <property type="entry name" value="Sel1-like"/>
</dbReference>
<dbReference type="EMBL" id="CAJNOL010001230">
    <property type="protein sequence ID" value="CAF1317475.1"/>
    <property type="molecule type" value="Genomic_DNA"/>
</dbReference>
<keyword evidence="3" id="KW-0862">Zinc</keyword>
<evidence type="ECO:0000256" key="3">
    <source>
        <dbReference type="ARBA" id="ARBA00022833"/>
    </source>
</evidence>
<keyword evidence="6" id="KW-0802">TPR repeat</keyword>
<dbReference type="Gene3D" id="6.10.140.2220">
    <property type="match status" value="1"/>
</dbReference>
<feature type="domain" description="MYND-type" evidence="7">
    <location>
        <begin position="768"/>
        <end position="807"/>
    </location>
</feature>
<dbReference type="Pfam" id="PF00515">
    <property type="entry name" value="TPR_1"/>
    <property type="match status" value="1"/>
</dbReference>
<dbReference type="Gene3D" id="1.25.40.10">
    <property type="entry name" value="Tetratricopeptide repeat domain"/>
    <property type="match status" value="3"/>
</dbReference>
<dbReference type="PROSITE" id="PS50293">
    <property type="entry name" value="TPR_REGION"/>
    <property type="match status" value="1"/>
</dbReference>
<dbReference type="SUPFAM" id="SSF144232">
    <property type="entry name" value="HIT/MYND zinc finger-like"/>
    <property type="match status" value="1"/>
</dbReference>
<evidence type="ECO:0000256" key="5">
    <source>
        <dbReference type="PROSITE-ProRule" id="PRU00134"/>
    </source>
</evidence>
<dbReference type="AlphaFoldDB" id="A0A815EVL7"/>
<accession>A0A815EVL7</accession>
<evidence type="ECO:0000256" key="2">
    <source>
        <dbReference type="ARBA" id="ARBA00022771"/>
    </source>
</evidence>
<dbReference type="GO" id="GO:0008270">
    <property type="term" value="F:zinc ion binding"/>
    <property type="evidence" value="ECO:0007669"/>
    <property type="project" value="UniProtKB-KW"/>
</dbReference>
<dbReference type="InterPro" id="IPR041249">
    <property type="entry name" value="HEPN_DZIP3"/>
</dbReference>
<dbReference type="Pfam" id="PF01753">
    <property type="entry name" value="zf-MYND"/>
    <property type="match status" value="1"/>
</dbReference>
<dbReference type="InterPro" id="IPR050767">
    <property type="entry name" value="Sel1_AlgK"/>
</dbReference>
<dbReference type="SUPFAM" id="SSF48452">
    <property type="entry name" value="TPR-like"/>
    <property type="match status" value="1"/>
</dbReference>
<dbReference type="InterPro" id="IPR002893">
    <property type="entry name" value="Znf_MYND"/>
</dbReference>
<name>A0A815EVL7_9BILA</name>
<dbReference type="EMBL" id="CAJNOH010000228">
    <property type="protein sequence ID" value="CAF0956238.1"/>
    <property type="molecule type" value="Genomic_DNA"/>
</dbReference>
<reference evidence="9" key="1">
    <citation type="submission" date="2021-02" db="EMBL/GenBank/DDBJ databases">
        <authorList>
            <person name="Nowell W R."/>
        </authorList>
    </citation>
    <scope>NUCLEOTIDE SEQUENCE</scope>
</reference>